<organism evidence="1 2">
    <name type="scientific">Colletotrichum navitas</name>
    <dbReference type="NCBI Taxonomy" id="681940"/>
    <lineage>
        <taxon>Eukaryota</taxon>
        <taxon>Fungi</taxon>
        <taxon>Dikarya</taxon>
        <taxon>Ascomycota</taxon>
        <taxon>Pezizomycotina</taxon>
        <taxon>Sordariomycetes</taxon>
        <taxon>Hypocreomycetidae</taxon>
        <taxon>Glomerellales</taxon>
        <taxon>Glomerellaceae</taxon>
        <taxon>Colletotrichum</taxon>
        <taxon>Colletotrichum graminicola species complex</taxon>
    </lineage>
</organism>
<evidence type="ECO:0000313" key="2">
    <source>
        <dbReference type="Proteomes" id="UP001230504"/>
    </source>
</evidence>
<protein>
    <submittedName>
        <fullName evidence="1">Monocarboxylate transporter</fullName>
    </submittedName>
</protein>
<gene>
    <name evidence="1" type="ORF">LY79DRAFT_594341</name>
</gene>
<dbReference type="GeneID" id="85445915"/>
<name>A0AAD8PNC4_9PEZI</name>
<dbReference type="AlphaFoldDB" id="A0AAD8PNC4"/>
<dbReference type="RefSeq" id="XP_060408512.1">
    <property type="nucleotide sequence ID" value="XM_060561675.1"/>
</dbReference>
<keyword evidence="2" id="KW-1185">Reference proteome</keyword>
<dbReference type="PANTHER" id="PTHR39596:SF2">
    <property type="entry name" value="HET DOMAIN PROTEIN (AFU_ORTHOLOGUE AFUA_1G17550)-RELATED"/>
    <property type="match status" value="1"/>
</dbReference>
<evidence type="ECO:0000313" key="1">
    <source>
        <dbReference type="EMBL" id="KAK1572721.1"/>
    </source>
</evidence>
<proteinExistence type="predicted"/>
<accession>A0AAD8PNC4</accession>
<reference evidence="1" key="1">
    <citation type="submission" date="2021-06" db="EMBL/GenBank/DDBJ databases">
        <title>Comparative genomics, transcriptomics and evolutionary studies reveal genomic signatures of adaptation to plant cell wall in hemibiotrophic fungi.</title>
        <authorList>
            <consortium name="DOE Joint Genome Institute"/>
            <person name="Baroncelli R."/>
            <person name="Diaz J.F."/>
            <person name="Benocci T."/>
            <person name="Peng M."/>
            <person name="Battaglia E."/>
            <person name="Haridas S."/>
            <person name="Andreopoulos W."/>
            <person name="Labutti K."/>
            <person name="Pangilinan J."/>
            <person name="Floch G.L."/>
            <person name="Makela M.R."/>
            <person name="Henrissat B."/>
            <person name="Grigoriev I.V."/>
            <person name="Crouch J.A."/>
            <person name="De Vries R.P."/>
            <person name="Sukno S.A."/>
            <person name="Thon M.R."/>
        </authorList>
    </citation>
    <scope>NUCLEOTIDE SEQUENCE</scope>
    <source>
        <strain evidence="1">CBS 125086</strain>
    </source>
</reference>
<dbReference type="Proteomes" id="UP001230504">
    <property type="component" value="Unassembled WGS sequence"/>
</dbReference>
<comment type="caution">
    <text evidence="1">The sequence shown here is derived from an EMBL/GenBank/DDBJ whole genome shotgun (WGS) entry which is preliminary data.</text>
</comment>
<dbReference type="PANTHER" id="PTHR39596">
    <property type="match status" value="1"/>
</dbReference>
<dbReference type="EMBL" id="JAHLJV010000105">
    <property type="protein sequence ID" value="KAK1572721.1"/>
    <property type="molecule type" value="Genomic_DNA"/>
</dbReference>
<sequence>MERYGIGSQRSALAVKTELQLWEPTDVEPVLRQLTLRGRDQNPCGPEVNQHQIQGINPKDEYVKAPLDLVRQSVGKQAALCVNRDGMFNLMPSGYSVMSHVWEETMGWKGPGGLEKLDLSLRKRGVPKAHFVKFFDRCGATWLWVDVIAMPEVLEDMTPTEKTEIESLRVDIINNLSSVYRRADKVVVLDSLALQLNTGSPIDVAVILSLGRWIRRMWTVAESRLGQKVWIITANGATDLDEIISLLEEEVMGSRHHRYSGLLKTLSTTRGTSSPPAQSGLLDLVEAYRNVHTGDPIDRVRAAFPLLGLRWRFGWGQKEGMLHLIKQLPTDSAFLISHYGERGIPGCYNSIPSSLNQLSAHPQTKS</sequence>